<evidence type="ECO:0000256" key="6">
    <source>
        <dbReference type="ARBA" id="ARBA00022777"/>
    </source>
</evidence>
<organism evidence="11 12">
    <name type="scientific">Rubus argutus</name>
    <name type="common">Southern blackberry</name>
    <dbReference type="NCBI Taxonomy" id="59490"/>
    <lineage>
        <taxon>Eukaryota</taxon>
        <taxon>Viridiplantae</taxon>
        <taxon>Streptophyta</taxon>
        <taxon>Embryophyta</taxon>
        <taxon>Tracheophyta</taxon>
        <taxon>Spermatophyta</taxon>
        <taxon>Magnoliopsida</taxon>
        <taxon>eudicotyledons</taxon>
        <taxon>Gunneridae</taxon>
        <taxon>Pentapetalae</taxon>
        <taxon>rosids</taxon>
        <taxon>fabids</taxon>
        <taxon>Rosales</taxon>
        <taxon>Rosaceae</taxon>
        <taxon>Rosoideae</taxon>
        <taxon>Rosoideae incertae sedis</taxon>
        <taxon>Rubus</taxon>
    </lineage>
</organism>
<keyword evidence="2" id="KW-0723">Serine/threonine-protein kinase</keyword>
<dbReference type="EMBL" id="JBEDUW010000004">
    <property type="protein sequence ID" value="KAK9931170.1"/>
    <property type="molecule type" value="Genomic_DNA"/>
</dbReference>
<evidence type="ECO:0000256" key="1">
    <source>
        <dbReference type="ARBA" id="ARBA00012513"/>
    </source>
</evidence>
<keyword evidence="4" id="KW-0808">Transferase</keyword>
<evidence type="ECO:0000259" key="10">
    <source>
        <dbReference type="PROSITE" id="PS51285"/>
    </source>
</evidence>
<evidence type="ECO:0000256" key="3">
    <source>
        <dbReference type="ARBA" id="ARBA00022553"/>
    </source>
</evidence>
<accession>A0AAW1X6D1</accession>
<name>A0AAW1X6D1_RUBAR</name>
<evidence type="ECO:0000256" key="4">
    <source>
        <dbReference type="ARBA" id="ARBA00022679"/>
    </source>
</evidence>
<dbReference type="InterPro" id="IPR000961">
    <property type="entry name" value="AGC-kinase_C"/>
</dbReference>
<gene>
    <name evidence="11" type="ORF">M0R45_018461</name>
</gene>
<keyword evidence="7" id="KW-0067">ATP-binding</keyword>
<comment type="caution">
    <text evidence="11">The sequence shown here is derived from an EMBL/GenBank/DDBJ whole genome shotgun (WGS) entry which is preliminary data.</text>
</comment>
<proteinExistence type="predicted"/>
<keyword evidence="3" id="KW-0597">Phosphoprotein</keyword>
<evidence type="ECO:0000256" key="7">
    <source>
        <dbReference type="ARBA" id="ARBA00022840"/>
    </source>
</evidence>
<dbReference type="GO" id="GO:0005737">
    <property type="term" value="C:cytoplasm"/>
    <property type="evidence" value="ECO:0007669"/>
    <property type="project" value="UniProtKB-ARBA"/>
</dbReference>
<dbReference type="Gene3D" id="3.30.200.20">
    <property type="entry name" value="Phosphorylase Kinase, domain 1"/>
    <property type="match status" value="1"/>
</dbReference>
<keyword evidence="6" id="KW-0418">Kinase</keyword>
<evidence type="ECO:0000313" key="11">
    <source>
        <dbReference type="EMBL" id="KAK9931170.1"/>
    </source>
</evidence>
<feature type="domain" description="AGC-kinase C-terminal" evidence="10">
    <location>
        <begin position="291"/>
        <end position="364"/>
    </location>
</feature>
<reference evidence="11 12" key="1">
    <citation type="journal article" date="2023" name="G3 (Bethesda)">
        <title>A chromosome-length genome assembly and annotation of blackberry (Rubus argutus, cv. 'Hillquist').</title>
        <authorList>
            <person name="Bruna T."/>
            <person name="Aryal R."/>
            <person name="Dudchenko O."/>
            <person name="Sargent D.J."/>
            <person name="Mead D."/>
            <person name="Buti M."/>
            <person name="Cavallini A."/>
            <person name="Hytonen T."/>
            <person name="Andres J."/>
            <person name="Pham M."/>
            <person name="Weisz D."/>
            <person name="Mascagni F."/>
            <person name="Usai G."/>
            <person name="Natali L."/>
            <person name="Bassil N."/>
            <person name="Fernandez G.E."/>
            <person name="Lomsadze A."/>
            <person name="Armour M."/>
            <person name="Olukolu B."/>
            <person name="Poorten T."/>
            <person name="Britton C."/>
            <person name="Davik J."/>
            <person name="Ashrafi H."/>
            <person name="Aiden E.L."/>
            <person name="Borodovsky M."/>
            <person name="Worthington M."/>
        </authorList>
    </citation>
    <scope>NUCLEOTIDE SEQUENCE [LARGE SCALE GENOMIC DNA]</scope>
    <source>
        <strain evidence="11">PI 553951</strain>
    </source>
</reference>
<dbReference type="AlphaFoldDB" id="A0AAW1X6D1"/>
<dbReference type="PANTHER" id="PTHR22988">
    <property type="entry name" value="MYOTONIC DYSTROPHY S/T KINASE-RELATED"/>
    <property type="match status" value="1"/>
</dbReference>
<dbReference type="Pfam" id="PF00433">
    <property type="entry name" value="Pkinase_C"/>
    <property type="match status" value="1"/>
</dbReference>
<dbReference type="InterPro" id="IPR017892">
    <property type="entry name" value="Pkinase_C"/>
</dbReference>
<keyword evidence="5" id="KW-0547">Nucleotide-binding</keyword>
<dbReference type="GO" id="GO:0005524">
    <property type="term" value="F:ATP binding"/>
    <property type="evidence" value="ECO:0007669"/>
    <property type="project" value="UniProtKB-KW"/>
</dbReference>
<keyword evidence="12" id="KW-1185">Reference proteome</keyword>
<protein>
    <recommendedName>
        <fullName evidence="1">non-specific serine/threonine protein kinase</fullName>
        <ecNumber evidence="1">2.7.11.1</ecNumber>
    </recommendedName>
</protein>
<evidence type="ECO:0000313" key="12">
    <source>
        <dbReference type="Proteomes" id="UP001457282"/>
    </source>
</evidence>
<comment type="catalytic activity">
    <reaction evidence="9">
        <text>L-seryl-[protein] + ATP = O-phospho-L-seryl-[protein] + ADP + H(+)</text>
        <dbReference type="Rhea" id="RHEA:17989"/>
        <dbReference type="Rhea" id="RHEA-COMP:9863"/>
        <dbReference type="Rhea" id="RHEA-COMP:11604"/>
        <dbReference type="ChEBI" id="CHEBI:15378"/>
        <dbReference type="ChEBI" id="CHEBI:29999"/>
        <dbReference type="ChEBI" id="CHEBI:30616"/>
        <dbReference type="ChEBI" id="CHEBI:83421"/>
        <dbReference type="ChEBI" id="CHEBI:456216"/>
        <dbReference type="EC" id="2.7.11.1"/>
    </reaction>
</comment>
<dbReference type="EC" id="2.7.11.1" evidence="1"/>
<evidence type="ECO:0000256" key="2">
    <source>
        <dbReference type="ARBA" id="ARBA00022527"/>
    </source>
</evidence>
<dbReference type="InterPro" id="IPR050839">
    <property type="entry name" value="Rho-assoc_Ser/Thr_Kinase"/>
</dbReference>
<dbReference type="PANTHER" id="PTHR22988:SF76">
    <property type="entry name" value="CHROMOSOME UNDETERMINED SCAFFOLD_135, WHOLE GENOME SHOTGUN SEQUENCE"/>
    <property type="match status" value="1"/>
</dbReference>
<dbReference type="PROSITE" id="PS51285">
    <property type="entry name" value="AGC_KINASE_CTER"/>
    <property type="match status" value="1"/>
</dbReference>
<dbReference type="GO" id="GO:0004674">
    <property type="term" value="F:protein serine/threonine kinase activity"/>
    <property type="evidence" value="ECO:0007669"/>
    <property type="project" value="UniProtKB-KW"/>
</dbReference>
<dbReference type="SMART" id="SM00133">
    <property type="entry name" value="S_TK_X"/>
    <property type="match status" value="1"/>
</dbReference>
<evidence type="ECO:0000256" key="8">
    <source>
        <dbReference type="ARBA" id="ARBA00047899"/>
    </source>
</evidence>
<comment type="catalytic activity">
    <reaction evidence="8">
        <text>L-threonyl-[protein] + ATP = O-phospho-L-threonyl-[protein] + ADP + H(+)</text>
        <dbReference type="Rhea" id="RHEA:46608"/>
        <dbReference type="Rhea" id="RHEA-COMP:11060"/>
        <dbReference type="Rhea" id="RHEA-COMP:11605"/>
        <dbReference type="ChEBI" id="CHEBI:15378"/>
        <dbReference type="ChEBI" id="CHEBI:30013"/>
        <dbReference type="ChEBI" id="CHEBI:30616"/>
        <dbReference type="ChEBI" id="CHEBI:61977"/>
        <dbReference type="ChEBI" id="CHEBI:456216"/>
        <dbReference type="EC" id="2.7.11.1"/>
    </reaction>
</comment>
<dbReference type="Proteomes" id="UP001457282">
    <property type="component" value="Unassembled WGS sequence"/>
</dbReference>
<sequence>MGQRDGSCVKICCLLEQRLLGEETLGLQERYSDHVTAAPLFDEYTGLGKYEQIWAAASAWKRRTFHSSAFRHALIRPAGAKAADAGVTFANVIKFGSDQIIFQFVMDIYSMVTIRRNEGKLYGLLDPKLIQIVENMPVLPPSSDTGLCSEAYMITFPMMLLAVLKKKPADPILIKDHENLVFHVENNSKIWKDFEYISGHHRFLPPSKAVLFIPYCTLQLNYNNSTGSWKDSYNMMYPSVADFNAVASTKEERIVNWRTHIKFPEEAKLSLQAKDLIGKGADEIKAHPWFKGIEWDKLYQIKAAFIPEVNNELDTQNFEKFEERTDNQIETSTRAGPWRKMLSSKDVNFVGYTFKNFEIVNDNQLPGIAELKKKSTKPKRPSIKSLFDDESALATIQPVQGSFLKLLPPQLEVPEKHSGSQ</sequence>
<dbReference type="Gene3D" id="1.10.510.10">
    <property type="entry name" value="Transferase(Phosphotransferase) domain 1"/>
    <property type="match status" value="1"/>
</dbReference>
<evidence type="ECO:0000256" key="5">
    <source>
        <dbReference type="ARBA" id="ARBA00022741"/>
    </source>
</evidence>
<evidence type="ECO:0000256" key="9">
    <source>
        <dbReference type="ARBA" id="ARBA00048679"/>
    </source>
</evidence>